<comment type="caution">
    <text evidence="13">The sequence shown here is derived from an EMBL/GenBank/DDBJ whole genome shotgun (WGS) entry which is preliminary data.</text>
</comment>
<feature type="domain" description="TonB-dependent receptor plug" evidence="12">
    <location>
        <begin position="49"/>
        <end position="162"/>
    </location>
</feature>
<dbReference type="AlphaFoldDB" id="A0A7X5ZUJ5"/>
<gene>
    <name evidence="13" type="ORF">FHR20_001011</name>
</gene>
<dbReference type="Gene3D" id="2.40.170.20">
    <property type="entry name" value="TonB-dependent receptor, beta-barrel domain"/>
    <property type="match status" value="1"/>
</dbReference>
<evidence type="ECO:0000256" key="10">
    <source>
        <dbReference type="SAM" id="MobiDB-lite"/>
    </source>
</evidence>
<keyword evidence="7 8" id="KW-0998">Cell outer membrane</keyword>
<evidence type="ECO:0000313" key="14">
    <source>
        <dbReference type="Proteomes" id="UP000564677"/>
    </source>
</evidence>
<evidence type="ECO:0000259" key="12">
    <source>
        <dbReference type="Pfam" id="PF07715"/>
    </source>
</evidence>
<evidence type="ECO:0000256" key="8">
    <source>
        <dbReference type="PROSITE-ProRule" id="PRU01360"/>
    </source>
</evidence>
<evidence type="ECO:0000256" key="4">
    <source>
        <dbReference type="ARBA" id="ARBA00022692"/>
    </source>
</evidence>
<dbReference type="EMBL" id="JAASQV010000001">
    <property type="protein sequence ID" value="NIJ64080.1"/>
    <property type="molecule type" value="Genomic_DNA"/>
</dbReference>
<evidence type="ECO:0000256" key="6">
    <source>
        <dbReference type="ARBA" id="ARBA00023136"/>
    </source>
</evidence>
<dbReference type="Gene3D" id="2.170.130.10">
    <property type="entry name" value="TonB-dependent receptor, plug domain"/>
    <property type="match status" value="1"/>
</dbReference>
<organism evidence="13 14">
    <name type="scientific">Sphingomonas leidyi</name>
    <dbReference type="NCBI Taxonomy" id="68569"/>
    <lineage>
        <taxon>Bacteria</taxon>
        <taxon>Pseudomonadati</taxon>
        <taxon>Pseudomonadota</taxon>
        <taxon>Alphaproteobacteria</taxon>
        <taxon>Sphingomonadales</taxon>
        <taxon>Sphingomonadaceae</taxon>
        <taxon>Sphingomonas</taxon>
    </lineage>
</organism>
<reference evidence="13 14" key="1">
    <citation type="submission" date="2020-03" db="EMBL/GenBank/DDBJ databases">
        <title>Genomic Encyclopedia of Type Strains, Phase IV (KMG-IV): sequencing the most valuable type-strain genomes for metagenomic binning, comparative biology and taxonomic classification.</title>
        <authorList>
            <person name="Goeker M."/>
        </authorList>
    </citation>
    <scope>NUCLEOTIDE SEQUENCE [LARGE SCALE GENOMIC DNA]</scope>
    <source>
        <strain evidence="13 14">DSM 4733</strain>
    </source>
</reference>
<keyword evidence="3 8" id="KW-1134">Transmembrane beta strand</keyword>
<dbReference type="InterPro" id="IPR000531">
    <property type="entry name" value="Beta-barrel_TonB"/>
</dbReference>
<keyword evidence="14" id="KW-1185">Reference proteome</keyword>
<evidence type="ECO:0000256" key="1">
    <source>
        <dbReference type="ARBA" id="ARBA00004571"/>
    </source>
</evidence>
<evidence type="ECO:0000259" key="11">
    <source>
        <dbReference type="Pfam" id="PF00593"/>
    </source>
</evidence>
<sequence length="927" mass="97548">MAVPAYAQSAANASGETLPQDPQGDAGAVSAGSADIVVTGSRAIRDGSQAPTPVTVMAAEDLAKGQPGLIGEALNQLPSFRGSTRPAGAFTGAVGPQSGSYLNLRNLGVQRTLVLIDGRRAAPSSRDGSTDINLFPQELVKRVDIVTGGASAAYGSDAVAGVVNFVLDTRFTGIKATAQAGISDKGDAPTYKASITAGQSFAEGRGRIVASATYFEMGGIQSVGDRDWGQRGTGFLGNPAVPGQLIFRNDLRSSTASPGGLILSGPLAFQQFAPGGTLVPYSRGSAQSGLIQVGGDGAQVFSNLSADVTTRSYFGHAEFDVTPSLTLYAQGSLALARNHYNQAQQFNPGGFNGFTIFSGNAFLNPAVQQVLTDTNTPAFAMGRVNFDFGEPANATARARTLDLTAGFRFAGAGGLQIEGYFEHGRNRTNIRTYNNVALERLYAAADAVRDPATSQIVCRVALTNPGLYPGCVPINLFGAGAPSQAAIAYVEGASSYTTNFTQDVADLSLRAQPFSTWAGPVSIAAGGQYRRVALNQVADDIAQSINDATGIRGFPPAYQNQPGGWLLTNVFPVKGAYHLWEVFAEAAVPLARDLPFLHALDINGAVRYTNYSTSGGVTTWKAGMVWEPAAGVRLRGTASRDIRAPNVPELFAGIVQNTGSVIENGITVPIVQAARGNPSLQPEKADTYTAGIVLSPAFAPGLTLSVDYYSIDIAGIISSLTPQLTLNQCLAGATSLCANITRNTAGQITRIESPTLNLNRLATSGLDIELGYRPRGQVLGGAASVRFIASYLDKQRQDISNGPSIDRAGEVGLSANPRWSATGSLDWKSGPVELFVQERFIGAGTYDVTRVEPRTIENNRVKSVFYTDLTAAVRLKEGYRFFLTVNNLFDRAPPLAPNGTLFTFIPTNPLLYDVTGRQFTAGVNIKF</sequence>
<keyword evidence="13" id="KW-0675">Receptor</keyword>
<dbReference type="InterPro" id="IPR039426">
    <property type="entry name" value="TonB-dep_rcpt-like"/>
</dbReference>
<dbReference type="InterPro" id="IPR036942">
    <property type="entry name" value="Beta-barrel_TonB_sf"/>
</dbReference>
<dbReference type="Pfam" id="PF00593">
    <property type="entry name" value="TonB_dep_Rec_b-barrel"/>
    <property type="match status" value="1"/>
</dbReference>
<accession>A0A7X5ZUJ5</accession>
<feature type="region of interest" description="Disordered" evidence="10">
    <location>
        <begin position="1"/>
        <end position="32"/>
    </location>
</feature>
<dbReference type="Pfam" id="PF07715">
    <property type="entry name" value="Plug"/>
    <property type="match status" value="1"/>
</dbReference>
<name>A0A7X5ZUJ5_9SPHN</name>
<evidence type="ECO:0000256" key="9">
    <source>
        <dbReference type="RuleBase" id="RU003357"/>
    </source>
</evidence>
<proteinExistence type="inferred from homology"/>
<evidence type="ECO:0000256" key="7">
    <source>
        <dbReference type="ARBA" id="ARBA00023237"/>
    </source>
</evidence>
<dbReference type="SUPFAM" id="SSF56935">
    <property type="entry name" value="Porins"/>
    <property type="match status" value="1"/>
</dbReference>
<dbReference type="Proteomes" id="UP000564677">
    <property type="component" value="Unassembled WGS sequence"/>
</dbReference>
<dbReference type="RefSeq" id="WP_167298489.1">
    <property type="nucleotide sequence ID" value="NZ_JAASQV010000001.1"/>
</dbReference>
<keyword evidence="5 9" id="KW-0798">TonB box</keyword>
<dbReference type="PROSITE" id="PS52016">
    <property type="entry name" value="TONB_DEPENDENT_REC_3"/>
    <property type="match status" value="1"/>
</dbReference>
<dbReference type="PANTHER" id="PTHR47234">
    <property type="match status" value="1"/>
</dbReference>
<dbReference type="PANTHER" id="PTHR47234:SF3">
    <property type="entry name" value="SECRETIN_TONB SHORT N-TERMINAL DOMAIN-CONTAINING PROTEIN"/>
    <property type="match status" value="1"/>
</dbReference>
<dbReference type="GO" id="GO:0009279">
    <property type="term" value="C:cell outer membrane"/>
    <property type="evidence" value="ECO:0007669"/>
    <property type="project" value="UniProtKB-SubCell"/>
</dbReference>
<comment type="subcellular location">
    <subcellularLocation>
        <location evidence="1 8">Cell outer membrane</location>
        <topology evidence="1 8">Multi-pass membrane protein</topology>
    </subcellularLocation>
</comment>
<protein>
    <submittedName>
        <fullName evidence="13">Outer membrane receptor protein involved in Fe transport</fullName>
    </submittedName>
</protein>
<keyword evidence="6 8" id="KW-0472">Membrane</keyword>
<keyword evidence="2 8" id="KW-0813">Transport</keyword>
<evidence type="ECO:0000256" key="3">
    <source>
        <dbReference type="ARBA" id="ARBA00022452"/>
    </source>
</evidence>
<comment type="similarity">
    <text evidence="8 9">Belongs to the TonB-dependent receptor family.</text>
</comment>
<evidence type="ECO:0000313" key="13">
    <source>
        <dbReference type="EMBL" id="NIJ64080.1"/>
    </source>
</evidence>
<evidence type="ECO:0000256" key="5">
    <source>
        <dbReference type="ARBA" id="ARBA00023077"/>
    </source>
</evidence>
<dbReference type="InterPro" id="IPR037066">
    <property type="entry name" value="Plug_dom_sf"/>
</dbReference>
<keyword evidence="4 8" id="KW-0812">Transmembrane</keyword>
<feature type="domain" description="TonB-dependent receptor-like beta-barrel" evidence="11">
    <location>
        <begin position="352"/>
        <end position="888"/>
    </location>
</feature>
<evidence type="ECO:0000256" key="2">
    <source>
        <dbReference type="ARBA" id="ARBA00022448"/>
    </source>
</evidence>
<dbReference type="InterPro" id="IPR012910">
    <property type="entry name" value="Plug_dom"/>
</dbReference>